<proteinExistence type="predicted"/>
<evidence type="ECO:0000313" key="2">
    <source>
        <dbReference type="Proteomes" id="UP000030302"/>
    </source>
</evidence>
<name>A0A0A1F9J0_9BURK</name>
<organism evidence="1 2">
    <name type="scientific">Collimonas arenae</name>
    <dbReference type="NCBI Taxonomy" id="279058"/>
    <lineage>
        <taxon>Bacteria</taxon>
        <taxon>Pseudomonadati</taxon>
        <taxon>Pseudomonadota</taxon>
        <taxon>Betaproteobacteria</taxon>
        <taxon>Burkholderiales</taxon>
        <taxon>Oxalobacteraceae</taxon>
        <taxon>Collimonas</taxon>
    </lineage>
</organism>
<dbReference type="STRING" id="279058.LT85_2023"/>
<dbReference type="KEGG" id="care:LT85_2023"/>
<dbReference type="Proteomes" id="UP000030302">
    <property type="component" value="Chromosome"/>
</dbReference>
<protein>
    <submittedName>
        <fullName evidence="1">Mobile element protein</fullName>
    </submittedName>
</protein>
<dbReference type="AlphaFoldDB" id="A0A0A1F9J0"/>
<dbReference type="EMBL" id="CP009962">
    <property type="protein sequence ID" value="AIY41181.1"/>
    <property type="molecule type" value="Genomic_DNA"/>
</dbReference>
<sequence length="55" mass="6148">MEELGLICKQPGRHAYKQATVEGIDIPNGLNRQFVVDAPNQVWCGDITYIWAQGC</sequence>
<evidence type="ECO:0000313" key="1">
    <source>
        <dbReference type="EMBL" id="AIY41181.1"/>
    </source>
</evidence>
<reference evidence="2" key="1">
    <citation type="journal article" date="2014" name="Soil Biol. Biochem.">
        <title>Structure and function of bacterial communities in ageing soils: Insights from the Mendocino ecological staircase.</title>
        <authorList>
            <person name="Uroz S."/>
            <person name="Tech J.J."/>
            <person name="Sawaya N.A."/>
            <person name="Frey-Klett P."/>
            <person name="Leveau J.H.J."/>
        </authorList>
    </citation>
    <scope>NUCLEOTIDE SEQUENCE [LARGE SCALE GENOMIC DNA]</scope>
    <source>
        <strain evidence="2">Cal35</strain>
    </source>
</reference>
<keyword evidence="2" id="KW-1185">Reference proteome</keyword>
<gene>
    <name evidence="1" type="ORF">LT85_2023</name>
</gene>
<dbReference type="HOGENOM" id="CLU_027402_24_2_4"/>
<accession>A0A0A1F9J0</accession>